<name>A0A9P7EJ56_9AGAM</name>
<dbReference type="Proteomes" id="UP000807769">
    <property type="component" value="Unassembled WGS sequence"/>
</dbReference>
<evidence type="ECO:0000313" key="1">
    <source>
        <dbReference type="EMBL" id="KAG1822414.1"/>
    </source>
</evidence>
<evidence type="ECO:0000313" key="2">
    <source>
        <dbReference type="Proteomes" id="UP000807769"/>
    </source>
</evidence>
<comment type="caution">
    <text evidence="1">The sequence shown here is derived from an EMBL/GenBank/DDBJ whole genome shotgun (WGS) entry which is preliminary data.</text>
</comment>
<dbReference type="EMBL" id="JABBWG010000005">
    <property type="protein sequence ID" value="KAG1822414.1"/>
    <property type="molecule type" value="Genomic_DNA"/>
</dbReference>
<sequence>MLTHPGVHRHRLDLKQNCICAIQQNLLVENVLVGSKRVRARNCAASSVRRSPTHQYIRKLLHPPYQLCVPSKPFVVDSESRTVS</sequence>
<dbReference type="RefSeq" id="XP_041196820.1">
    <property type="nucleotide sequence ID" value="XM_041334640.1"/>
</dbReference>
<organism evidence="1 2">
    <name type="scientific">Suillus subaureus</name>
    <dbReference type="NCBI Taxonomy" id="48587"/>
    <lineage>
        <taxon>Eukaryota</taxon>
        <taxon>Fungi</taxon>
        <taxon>Dikarya</taxon>
        <taxon>Basidiomycota</taxon>
        <taxon>Agaricomycotina</taxon>
        <taxon>Agaricomycetes</taxon>
        <taxon>Agaricomycetidae</taxon>
        <taxon>Boletales</taxon>
        <taxon>Suillineae</taxon>
        <taxon>Suillaceae</taxon>
        <taxon>Suillus</taxon>
    </lineage>
</organism>
<accession>A0A9P7EJ56</accession>
<proteinExistence type="predicted"/>
<dbReference type="GeneID" id="64628657"/>
<gene>
    <name evidence="1" type="ORF">BJ212DRAFT_1327683</name>
</gene>
<keyword evidence="2" id="KW-1185">Reference proteome</keyword>
<protein>
    <submittedName>
        <fullName evidence="1">Uncharacterized protein</fullName>
    </submittedName>
</protein>
<reference evidence="1" key="1">
    <citation type="journal article" date="2020" name="New Phytol.">
        <title>Comparative genomics reveals dynamic genome evolution in host specialist ectomycorrhizal fungi.</title>
        <authorList>
            <person name="Lofgren L.A."/>
            <person name="Nguyen N.H."/>
            <person name="Vilgalys R."/>
            <person name="Ruytinx J."/>
            <person name="Liao H.L."/>
            <person name="Branco S."/>
            <person name="Kuo A."/>
            <person name="LaButti K."/>
            <person name="Lipzen A."/>
            <person name="Andreopoulos W."/>
            <person name="Pangilinan J."/>
            <person name="Riley R."/>
            <person name="Hundley H."/>
            <person name="Na H."/>
            <person name="Barry K."/>
            <person name="Grigoriev I.V."/>
            <person name="Stajich J.E."/>
            <person name="Kennedy P.G."/>
        </authorList>
    </citation>
    <scope>NUCLEOTIDE SEQUENCE</scope>
    <source>
        <strain evidence="1">MN1</strain>
    </source>
</reference>
<dbReference type="AlphaFoldDB" id="A0A9P7EJ56"/>
<dbReference type="OrthoDB" id="10395464at2759"/>